<comment type="caution">
    <text evidence="2">The sequence shown here is derived from an EMBL/GenBank/DDBJ whole genome shotgun (WGS) entry which is preliminary data.</text>
</comment>
<reference evidence="2 3" key="1">
    <citation type="submission" date="2020-04" db="EMBL/GenBank/DDBJ databases">
        <title>Azohydromonas sp. isolated from soil.</title>
        <authorList>
            <person name="Dahal R.H."/>
        </authorList>
    </citation>
    <scope>NUCLEOTIDE SEQUENCE [LARGE SCALE GENOMIC DNA]</scope>
    <source>
        <strain evidence="2 3">G-1-1-14</strain>
    </source>
</reference>
<dbReference type="InterPro" id="IPR013783">
    <property type="entry name" value="Ig-like_fold"/>
</dbReference>
<name>A0A848FBQ0_9BURK</name>
<organism evidence="2 3">
    <name type="scientific">Azohydromonas caseinilytica</name>
    <dbReference type="NCBI Taxonomy" id="2728836"/>
    <lineage>
        <taxon>Bacteria</taxon>
        <taxon>Pseudomonadati</taxon>
        <taxon>Pseudomonadota</taxon>
        <taxon>Betaproteobacteria</taxon>
        <taxon>Burkholderiales</taxon>
        <taxon>Sphaerotilaceae</taxon>
        <taxon>Azohydromonas</taxon>
    </lineage>
</organism>
<evidence type="ECO:0000313" key="3">
    <source>
        <dbReference type="Proteomes" id="UP000574067"/>
    </source>
</evidence>
<accession>A0A848FBQ0</accession>
<keyword evidence="1" id="KW-0472">Membrane</keyword>
<sequence length="144" mass="15162">MCATTTESGRSHLDFLSRWRRRRAGVLFAAALLAGCGGGVYIGIGPDDDPPTVSLVVAPTVAQPGQTLTLLADARDDYGVDYVAFYQLLPNGGAVRLGIVPAPPYQLTVVLPADAQDPTQFFARAVDGANQYGDSATAVVRVLR</sequence>
<evidence type="ECO:0000256" key="1">
    <source>
        <dbReference type="SAM" id="Phobius"/>
    </source>
</evidence>
<proteinExistence type="predicted"/>
<keyword evidence="3" id="KW-1185">Reference proteome</keyword>
<evidence type="ECO:0000313" key="2">
    <source>
        <dbReference type="EMBL" id="NML16336.1"/>
    </source>
</evidence>
<keyword evidence="1" id="KW-1133">Transmembrane helix</keyword>
<dbReference type="EMBL" id="JABBFW010000009">
    <property type="protein sequence ID" value="NML16336.1"/>
    <property type="molecule type" value="Genomic_DNA"/>
</dbReference>
<keyword evidence="1" id="KW-0812">Transmembrane</keyword>
<protein>
    <submittedName>
        <fullName evidence="2">DUF4175 domain-containing protein</fullName>
    </submittedName>
</protein>
<dbReference type="Proteomes" id="UP000574067">
    <property type="component" value="Unassembled WGS sequence"/>
</dbReference>
<dbReference type="AlphaFoldDB" id="A0A848FBQ0"/>
<dbReference type="Gene3D" id="2.60.40.10">
    <property type="entry name" value="Immunoglobulins"/>
    <property type="match status" value="1"/>
</dbReference>
<feature type="transmembrane region" description="Helical" evidence="1">
    <location>
        <begin position="24"/>
        <end position="44"/>
    </location>
</feature>
<gene>
    <name evidence="2" type="ORF">HHL10_15245</name>
</gene>
<dbReference type="RefSeq" id="WP_169161231.1">
    <property type="nucleotide sequence ID" value="NZ_JABBFW010000009.1"/>
</dbReference>